<dbReference type="Pfam" id="PF01419">
    <property type="entry name" value="Jacalin"/>
    <property type="match status" value="1"/>
</dbReference>
<comment type="caution">
    <text evidence="4">The sequence shown here is derived from an EMBL/GenBank/DDBJ whole genome shotgun (WGS) entry which is preliminary data.</text>
</comment>
<keyword evidence="2" id="KW-0430">Lectin</keyword>
<dbReference type="SUPFAM" id="SSF51101">
    <property type="entry name" value="Mannose-binding lectins"/>
    <property type="match status" value="1"/>
</dbReference>
<feature type="domain" description="Jacalin-type lectin" evidence="3">
    <location>
        <begin position="3"/>
        <end position="153"/>
    </location>
</feature>
<organism evidence="4 5">
    <name type="scientific">Arabis nemorensis</name>
    <dbReference type="NCBI Taxonomy" id="586526"/>
    <lineage>
        <taxon>Eukaryota</taxon>
        <taxon>Viridiplantae</taxon>
        <taxon>Streptophyta</taxon>
        <taxon>Embryophyta</taxon>
        <taxon>Tracheophyta</taxon>
        <taxon>Spermatophyta</taxon>
        <taxon>Magnoliopsida</taxon>
        <taxon>eudicotyledons</taxon>
        <taxon>Gunneridae</taxon>
        <taxon>Pentapetalae</taxon>
        <taxon>rosids</taxon>
        <taxon>malvids</taxon>
        <taxon>Brassicales</taxon>
        <taxon>Brassicaceae</taxon>
        <taxon>Arabideae</taxon>
        <taxon>Arabis</taxon>
    </lineage>
</organism>
<evidence type="ECO:0000259" key="3">
    <source>
        <dbReference type="PROSITE" id="PS51752"/>
    </source>
</evidence>
<evidence type="ECO:0000256" key="2">
    <source>
        <dbReference type="ARBA" id="ARBA00022734"/>
    </source>
</evidence>
<evidence type="ECO:0000313" key="5">
    <source>
        <dbReference type="Proteomes" id="UP000489600"/>
    </source>
</evidence>
<name>A0A565BPU4_9BRAS</name>
<comment type="similarity">
    <text evidence="1">Belongs to the jacalin lectin family.</text>
</comment>
<protein>
    <recommendedName>
        <fullName evidence="3">Jacalin-type lectin domain-containing protein</fullName>
    </recommendedName>
</protein>
<evidence type="ECO:0000313" key="4">
    <source>
        <dbReference type="EMBL" id="VVB03279.1"/>
    </source>
</evidence>
<proteinExistence type="inferred from homology"/>
<dbReference type="EMBL" id="CABITT030000004">
    <property type="protein sequence ID" value="VVB03279.1"/>
    <property type="molecule type" value="Genomic_DNA"/>
</dbReference>
<dbReference type="PANTHER" id="PTHR47293">
    <property type="entry name" value="JACALIN-RELATED LECTIN 3"/>
    <property type="match status" value="1"/>
</dbReference>
<dbReference type="InterPro" id="IPR001229">
    <property type="entry name" value="Jacalin-like_lectin_dom"/>
</dbReference>
<dbReference type="Gene3D" id="2.100.10.30">
    <property type="entry name" value="Jacalin-like lectin domain"/>
    <property type="match status" value="1"/>
</dbReference>
<dbReference type="GO" id="GO:0030246">
    <property type="term" value="F:carbohydrate binding"/>
    <property type="evidence" value="ECO:0007669"/>
    <property type="project" value="UniProtKB-KW"/>
</dbReference>
<gene>
    <name evidence="4" type="ORF">ANE_LOCUS13723</name>
</gene>
<dbReference type="InterPro" id="IPR036404">
    <property type="entry name" value="Jacalin-like_lectin_dom_sf"/>
</dbReference>
<reference evidence="4" key="1">
    <citation type="submission" date="2019-07" db="EMBL/GenBank/DDBJ databases">
        <authorList>
            <person name="Dittberner H."/>
        </authorList>
    </citation>
    <scope>NUCLEOTIDE SEQUENCE [LARGE SCALE GENOMIC DNA]</scope>
</reference>
<keyword evidence="5" id="KW-1185">Reference proteome</keyword>
<accession>A0A565BPU4</accession>
<dbReference type="AlphaFoldDB" id="A0A565BPU4"/>
<sequence>MERIRMGPVGLMQRCHFVWDETGQNVISHINVSFSKKGVTSIQFGYVENGALVMSVTYGSSSAVCSRRILRLKHESEFVTGISGELYNGYISSLTFHTNQRKHEAVHSTLESGKEVSEKLEFHSGIFERREFLGFFGSSNRSQLISIGFYVRLMLPNVMAIKQENVSTSRP</sequence>
<dbReference type="PROSITE" id="PS51752">
    <property type="entry name" value="JACALIN_LECTIN"/>
    <property type="match status" value="1"/>
</dbReference>
<dbReference type="OrthoDB" id="581739at2759"/>
<dbReference type="PANTHER" id="PTHR47293:SF45">
    <property type="entry name" value="JACALIN-TYPE LECTIN DOMAIN-CONTAINING PROTEIN"/>
    <property type="match status" value="1"/>
</dbReference>
<evidence type="ECO:0000256" key="1">
    <source>
        <dbReference type="ARBA" id="ARBA00006568"/>
    </source>
</evidence>
<dbReference type="SMART" id="SM00915">
    <property type="entry name" value="Jacalin"/>
    <property type="match status" value="1"/>
</dbReference>
<dbReference type="Proteomes" id="UP000489600">
    <property type="component" value="Unassembled WGS sequence"/>
</dbReference>